<accession>A0A0K2UBB4</accession>
<protein>
    <submittedName>
        <fullName evidence="1">Uncharacterized protein</fullName>
    </submittedName>
</protein>
<reference evidence="1" key="1">
    <citation type="submission" date="2014-05" db="EMBL/GenBank/DDBJ databases">
        <authorList>
            <person name="Chronopoulou M."/>
        </authorList>
    </citation>
    <scope>NUCLEOTIDE SEQUENCE</scope>
    <source>
        <tissue evidence="1">Whole organism</tissue>
    </source>
</reference>
<dbReference type="EMBL" id="HACA01017984">
    <property type="protein sequence ID" value="CDW35345.1"/>
    <property type="molecule type" value="Transcribed_RNA"/>
</dbReference>
<sequence>MVHSFVPIFDDAFEHFHWNLTNNSLNICFQCFNRRWFIHIDFCFYVAPKKKVQRCDSPGQNVKLIAHQNNVSISPLIRALCGK</sequence>
<proteinExistence type="predicted"/>
<dbReference type="AlphaFoldDB" id="A0A0K2UBB4"/>
<evidence type="ECO:0000313" key="1">
    <source>
        <dbReference type="EMBL" id="CDW35345.1"/>
    </source>
</evidence>
<name>A0A0K2UBB4_LEPSM</name>
<organism evidence="1">
    <name type="scientific">Lepeophtheirus salmonis</name>
    <name type="common">Salmon louse</name>
    <name type="synonym">Caligus salmonis</name>
    <dbReference type="NCBI Taxonomy" id="72036"/>
    <lineage>
        <taxon>Eukaryota</taxon>
        <taxon>Metazoa</taxon>
        <taxon>Ecdysozoa</taxon>
        <taxon>Arthropoda</taxon>
        <taxon>Crustacea</taxon>
        <taxon>Multicrustacea</taxon>
        <taxon>Hexanauplia</taxon>
        <taxon>Copepoda</taxon>
        <taxon>Siphonostomatoida</taxon>
        <taxon>Caligidae</taxon>
        <taxon>Lepeophtheirus</taxon>
    </lineage>
</organism>